<dbReference type="OrthoDB" id="9803436at2"/>
<proteinExistence type="inferred from homology"/>
<dbReference type="SUPFAM" id="SSF100950">
    <property type="entry name" value="NagB/RpiA/CoA transferase-like"/>
    <property type="match status" value="1"/>
</dbReference>
<name>A0A1I6B1Y4_9GAMM</name>
<keyword evidence="2" id="KW-0413">Isomerase</keyword>
<dbReference type="InterPro" id="IPR027363">
    <property type="entry name" value="M1Pi_N"/>
</dbReference>
<dbReference type="Pfam" id="PF01008">
    <property type="entry name" value="IF-2B"/>
    <property type="match status" value="1"/>
</dbReference>
<dbReference type="EMBL" id="FOYD01000003">
    <property type="protein sequence ID" value="SFQ74903.1"/>
    <property type="molecule type" value="Genomic_DNA"/>
</dbReference>
<evidence type="ECO:0000313" key="3">
    <source>
        <dbReference type="Proteomes" id="UP000242815"/>
    </source>
</evidence>
<accession>A0A1I6B1Y4</accession>
<organism evidence="2 3">
    <name type="scientific">Halopseudomonas formosensis</name>
    <dbReference type="NCBI Taxonomy" id="1002526"/>
    <lineage>
        <taxon>Bacteria</taxon>
        <taxon>Pseudomonadati</taxon>
        <taxon>Pseudomonadota</taxon>
        <taxon>Gammaproteobacteria</taxon>
        <taxon>Pseudomonadales</taxon>
        <taxon>Pseudomonadaceae</taxon>
        <taxon>Halopseudomonas</taxon>
    </lineage>
</organism>
<dbReference type="PANTHER" id="PTHR43475:SF1">
    <property type="entry name" value="METHYLTHIORIBOSE-1-PHOSPHATE ISOMERASE"/>
    <property type="match status" value="1"/>
</dbReference>
<evidence type="ECO:0000256" key="1">
    <source>
        <dbReference type="RuleBase" id="RU003814"/>
    </source>
</evidence>
<dbReference type="Gene3D" id="3.40.50.10470">
    <property type="entry name" value="Translation initiation factor eif-2b, domain 2"/>
    <property type="match status" value="1"/>
</dbReference>
<comment type="similarity">
    <text evidence="1">Belongs to the eIF-2B alpha/beta/delta subunits family.</text>
</comment>
<dbReference type="Gene3D" id="1.20.120.420">
    <property type="entry name" value="translation initiation factor eif-2b, domain 1"/>
    <property type="match status" value="1"/>
</dbReference>
<evidence type="ECO:0000313" key="2">
    <source>
        <dbReference type="EMBL" id="SFQ74903.1"/>
    </source>
</evidence>
<dbReference type="STRING" id="1002526.SAMN05216578_10332"/>
<dbReference type="AlphaFoldDB" id="A0A1I6B1Y4"/>
<dbReference type="InterPro" id="IPR042529">
    <property type="entry name" value="IF_2B-like_C"/>
</dbReference>
<reference evidence="2 3" key="1">
    <citation type="submission" date="2016-10" db="EMBL/GenBank/DDBJ databases">
        <authorList>
            <person name="de Groot N.N."/>
        </authorList>
    </citation>
    <scope>NUCLEOTIDE SEQUENCE [LARGE SCALE GENOMIC DNA]</scope>
    <source>
        <strain evidence="2 3">JCM 18415</strain>
    </source>
</reference>
<dbReference type="InterPro" id="IPR000649">
    <property type="entry name" value="IF-2B-related"/>
</dbReference>
<dbReference type="Proteomes" id="UP000242815">
    <property type="component" value="Unassembled WGS sequence"/>
</dbReference>
<dbReference type="GO" id="GO:0019509">
    <property type="term" value="P:L-methionine salvage from methylthioadenosine"/>
    <property type="evidence" value="ECO:0007669"/>
    <property type="project" value="TreeGrafter"/>
</dbReference>
<dbReference type="PANTHER" id="PTHR43475">
    <property type="entry name" value="METHYLTHIORIBOSE-1-PHOSPHATE ISOMERASE"/>
    <property type="match status" value="1"/>
</dbReference>
<dbReference type="RefSeq" id="WP_090537809.1">
    <property type="nucleotide sequence ID" value="NZ_FOYD01000003.1"/>
</dbReference>
<gene>
    <name evidence="2" type="ORF">SAMN05216578_10332</name>
</gene>
<dbReference type="InterPro" id="IPR037171">
    <property type="entry name" value="NagB/RpiA_transferase-like"/>
</dbReference>
<sequence>MQFPSRDQVPPAASALEWHTNHLRLLDHRSLPEARVWVECRDADEVADAIVQGVVPGAAAGVVAAYGIALAARRIGRSADWLAALKPDLTLLAGSSPASAQLGWVLSVVIDRLQRLPSSGADVPELLAQLAMDLHLSDREAARSMGQLGLQVFKRHASQSQRLLAMPGNLAGGSLRGLLELARAAHGAGLMEHLHLCADQDAGALRLARWALEQDGVPVSAQVLAAAGELMKGDNLHWVVVGAQRVAANGDVISDLGTYALAVLAMHHGLRFMVVAPSSAFDVGLEDADEIEPEDALLQRDGRLQLDVTPAELIDVLVTERGVVERPDAGRIAELLSPLRLH</sequence>
<dbReference type="GO" id="GO:0046523">
    <property type="term" value="F:S-methyl-5-thioribose-1-phosphate isomerase activity"/>
    <property type="evidence" value="ECO:0007669"/>
    <property type="project" value="TreeGrafter"/>
</dbReference>
<protein>
    <submittedName>
        <fullName evidence="2">Methylthioribose-1-phosphate isomerase</fullName>
    </submittedName>
</protein>